<reference evidence="2" key="1">
    <citation type="submission" date="2017-06" db="EMBL/GenBank/DDBJ databases">
        <authorList>
            <person name="Varghese N."/>
            <person name="Submissions S."/>
        </authorList>
    </citation>
    <scope>NUCLEOTIDE SEQUENCE [LARGE SCALE GENOMIC DNA]</scope>
    <source>
        <strain evidence="2">DSM 45423</strain>
    </source>
</reference>
<sequence length="127" mass="13386">MEPVSLLLAALAAGVGAGVQDVAGSAVRDAYAKLREVLRRRFAGRPAAEEALAEHEKDPKAYEPLLRRYVTETGADRDAEVLELAERVLALADSAGSAAGKYRVDAAHAQGVQVGDRNEQINTFGAG</sequence>
<dbReference type="OrthoDB" id="4561160at2"/>
<organism evidence="1 2">
    <name type="scientific">Geodermatophilus saharensis</name>
    <dbReference type="NCBI Taxonomy" id="1137994"/>
    <lineage>
        <taxon>Bacteria</taxon>
        <taxon>Bacillati</taxon>
        <taxon>Actinomycetota</taxon>
        <taxon>Actinomycetes</taxon>
        <taxon>Geodermatophilales</taxon>
        <taxon>Geodermatophilaceae</taxon>
        <taxon>Geodermatophilus</taxon>
    </lineage>
</organism>
<dbReference type="EMBL" id="FZOH01000009">
    <property type="protein sequence ID" value="SNS83544.1"/>
    <property type="molecule type" value="Genomic_DNA"/>
</dbReference>
<evidence type="ECO:0000313" key="2">
    <source>
        <dbReference type="Proteomes" id="UP000198386"/>
    </source>
</evidence>
<dbReference type="RefSeq" id="WP_089405623.1">
    <property type="nucleotide sequence ID" value="NZ_FZOH01000009.1"/>
</dbReference>
<evidence type="ECO:0008006" key="3">
    <source>
        <dbReference type="Google" id="ProtNLM"/>
    </source>
</evidence>
<dbReference type="AlphaFoldDB" id="A0A239HTG8"/>
<keyword evidence="2" id="KW-1185">Reference proteome</keyword>
<protein>
    <recommendedName>
        <fullName evidence="3">RHIM domain-containing protein</fullName>
    </recommendedName>
</protein>
<accession>A0A239HTG8</accession>
<evidence type="ECO:0000313" key="1">
    <source>
        <dbReference type="EMBL" id="SNS83544.1"/>
    </source>
</evidence>
<name>A0A239HTG8_9ACTN</name>
<dbReference type="Proteomes" id="UP000198386">
    <property type="component" value="Unassembled WGS sequence"/>
</dbReference>
<proteinExistence type="predicted"/>
<gene>
    <name evidence="1" type="ORF">SAMN04488107_3961</name>
</gene>